<proteinExistence type="predicted"/>
<name>A0A9D4JRY3_DREPO</name>
<gene>
    <name evidence="1" type="ORF">DPMN_123867</name>
</gene>
<accession>A0A9D4JRY3</accession>
<evidence type="ECO:0000313" key="1">
    <source>
        <dbReference type="EMBL" id="KAH3822096.1"/>
    </source>
</evidence>
<comment type="caution">
    <text evidence="1">The sequence shown here is derived from an EMBL/GenBank/DDBJ whole genome shotgun (WGS) entry which is preliminary data.</text>
</comment>
<reference evidence="1" key="1">
    <citation type="journal article" date="2019" name="bioRxiv">
        <title>The Genome of the Zebra Mussel, Dreissena polymorpha: A Resource for Invasive Species Research.</title>
        <authorList>
            <person name="McCartney M.A."/>
            <person name="Auch B."/>
            <person name="Kono T."/>
            <person name="Mallez S."/>
            <person name="Zhang Y."/>
            <person name="Obille A."/>
            <person name="Becker A."/>
            <person name="Abrahante J.E."/>
            <person name="Garbe J."/>
            <person name="Badalamenti J.P."/>
            <person name="Herman A."/>
            <person name="Mangelson H."/>
            <person name="Liachko I."/>
            <person name="Sullivan S."/>
            <person name="Sone E.D."/>
            <person name="Koren S."/>
            <person name="Silverstein K.A.T."/>
            <person name="Beckman K.B."/>
            <person name="Gohl D.M."/>
        </authorList>
    </citation>
    <scope>NUCLEOTIDE SEQUENCE</scope>
    <source>
        <strain evidence="1">Duluth1</strain>
        <tissue evidence="1">Whole animal</tissue>
    </source>
</reference>
<dbReference type="Proteomes" id="UP000828390">
    <property type="component" value="Unassembled WGS sequence"/>
</dbReference>
<reference evidence="1" key="2">
    <citation type="submission" date="2020-11" db="EMBL/GenBank/DDBJ databases">
        <authorList>
            <person name="McCartney M.A."/>
            <person name="Auch B."/>
            <person name="Kono T."/>
            <person name="Mallez S."/>
            <person name="Becker A."/>
            <person name="Gohl D.M."/>
            <person name="Silverstein K.A.T."/>
            <person name="Koren S."/>
            <person name="Bechman K.B."/>
            <person name="Herman A."/>
            <person name="Abrahante J.E."/>
            <person name="Garbe J."/>
        </authorList>
    </citation>
    <scope>NUCLEOTIDE SEQUENCE</scope>
    <source>
        <strain evidence="1">Duluth1</strain>
        <tissue evidence="1">Whole animal</tissue>
    </source>
</reference>
<dbReference type="EMBL" id="JAIWYP010000005">
    <property type="protein sequence ID" value="KAH3822096.1"/>
    <property type="molecule type" value="Genomic_DNA"/>
</dbReference>
<dbReference type="AlphaFoldDB" id="A0A9D4JRY3"/>
<evidence type="ECO:0000313" key="2">
    <source>
        <dbReference type="Proteomes" id="UP000828390"/>
    </source>
</evidence>
<sequence>MEVRRRAAVVFALELEHQHQVLMARGTKRRRRRRAAPSWWVRPWLTPTRRLEYGHYDQVMQELKVGDENAFGNNVRMLPETTQQDNSVHPKEEHTYEETIRGRNQVGVETIRHLATGDSYQTLQYNFRCG</sequence>
<organism evidence="1 2">
    <name type="scientific">Dreissena polymorpha</name>
    <name type="common">Zebra mussel</name>
    <name type="synonym">Mytilus polymorpha</name>
    <dbReference type="NCBI Taxonomy" id="45954"/>
    <lineage>
        <taxon>Eukaryota</taxon>
        <taxon>Metazoa</taxon>
        <taxon>Spiralia</taxon>
        <taxon>Lophotrochozoa</taxon>
        <taxon>Mollusca</taxon>
        <taxon>Bivalvia</taxon>
        <taxon>Autobranchia</taxon>
        <taxon>Heteroconchia</taxon>
        <taxon>Euheterodonta</taxon>
        <taxon>Imparidentia</taxon>
        <taxon>Neoheterodontei</taxon>
        <taxon>Myida</taxon>
        <taxon>Dreissenoidea</taxon>
        <taxon>Dreissenidae</taxon>
        <taxon>Dreissena</taxon>
    </lineage>
</organism>
<keyword evidence="2" id="KW-1185">Reference proteome</keyword>
<protein>
    <submittedName>
        <fullName evidence="1">Uncharacterized protein</fullName>
    </submittedName>
</protein>